<keyword evidence="4 11" id="KW-0812">Transmembrane</keyword>
<sequence>MSKDQAVEDSANMGKLQISNAIFTGGFNTVTRMHLIKLDTNNGGGLCSDCEQSYTHVSDDEAEDQALSLLSMADDFETKDSNGFGSEVKNNDVKHQPNFGEKTRRSLTSKLPVSPTILIPYRLLTIVRTLLLGFYLTWIVTHPNDESMWLWRIFNTCELWLALSWLLEQLPRLCLINRSTDVSALKDRFESPNLQNPKGRSDLPGIDVFVTTADPEKEPLLVTANTILSILAVDYPVEKLACYLSDDAGSLLTFEALSDTANFARIWVPFCRKHEIEPRSPEAYFKQKHDFLKNKVRLDFAGDRSRVKREYDEWKVRINSLPETIKRRSGAYNSTKELQTKMNPSEMGEVSLNEIKIPKATWMSDGSYWPGTWEDPGENDHSRGDHVGIIQVILASSDAKPVYGSNKNGKNLIDTTNVDIRLPMLVYMSREKRPGYCHNKKAGAMNALLRTSAIMSNGLFILNLDCDHYIYNSLALREGMCFMLDKGGDRVCYVQFPQRYDGIDPDDLYANHNTLFLNVNMRALDGIQGPYYIGTCCIFRRIALYGFSPARVTEHHGLFGTKKTKLLRRKLTVSKKEDDEMGTQINGYTLDCDDADDADTGSLPLPKRFGNSTSLASSITVVEFQGTLLQEFDSKDNRGRMTNSLTAPQEQPLDVATIAKAISAISCVYEDNTEWGKRVGWIYGSLTEDVVTGYKMHNRGWRSVYCITKHDAFRGTAPINLTDRLHQVLQWATGSIELFFSRNNSLFATRRMKFLQKLNYFNILLYPFASFFILVYCFLPAISLFSRQFVVQSFVTLLTFNLVDSITLYLLVIIEIKWSGMTIANWWREKQVCVIWATSSFPVAVLQGLVKFITGVDISHTLTPKLATLKDGDDEFADLYVVKWSFMMIPPITIMLVNTIAIAVGIARALYSPHPEWSKLVGGVSYSFWVLCHFHPFAKGLMGRRSRALNLFYVWSGLVSIIVLLMGIYITSDSRAQNHMKFQFP</sequence>
<feature type="active site" evidence="8">
    <location>
        <position position="689"/>
    </location>
</feature>
<feature type="active site" evidence="8">
    <location>
        <position position="247"/>
    </location>
</feature>
<feature type="binding site" evidence="9">
    <location>
        <position position="247"/>
    </location>
    <ligand>
        <name>UDP-alpha-D-glucose</name>
        <dbReference type="ChEBI" id="CHEBI:58885"/>
    </ligand>
</feature>
<evidence type="ECO:0000256" key="10">
    <source>
        <dbReference type="PIRSR" id="PIRSR605150-3"/>
    </source>
</evidence>
<evidence type="ECO:0000256" key="8">
    <source>
        <dbReference type="PIRSR" id="PIRSR605150-1"/>
    </source>
</evidence>
<evidence type="ECO:0000256" key="5">
    <source>
        <dbReference type="ARBA" id="ARBA00022989"/>
    </source>
</evidence>
<evidence type="ECO:0000256" key="3">
    <source>
        <dbReference type="ARBA" id="ARBA00022679"/>
    </source>
</evidence>
<protein>
    <submittedName>
        <fullName evidence="12">Uncharacterized protein</fullName>
    </submittedName>
</protein>
<evidence type="ECO:0000256" key="1">
    <source>
        <dbReference type="ARBA" id="ARBA00004127"/>
    </source>
</evidence>
<feature type="binding site" evidence="9">
    <location>
        <position position="440"/>
    </location>
    <ligand>
        <name>UDP-alpha-D-glucose</name>
        <dbReference type="ChEBI" id="CHEBI:58885"/>
    </ligand>
</feature>
<dbReference type="KEGG" id="csv:101211214"/>
<dbReference type="InterPro" id="IPR029044">
    <property type="entry name" value="Nucleotide-diphossugar_trans"/>
</dbReference>
<keyword evidence="7" id="KW-0961">Cell wall biogenesis/degradation</keyword>
<dbReference type="AlphaFoldDB" id="A0A0A0KT82"/>
<keyword evidence="13" id="KW-1185">Reference proteome</keyword>
<dbReference type="EMBL" id="CM002925">
    <property type="protein sequence ID" value="KGN52835.1"/>
    <property type="molecule type" value="Genomic_DNA"/>
</dbReference>
<dbReference type="GO" id="GO:0012505">
    <property type="term" value="C:endomembrane system"/>
    <property type="evidence" value="ECO:0007669"/>
    <property type="project" value="UniProtKB-SubCell"/>
</dbReference>
<organism evidence="12 13">
    <name type="scientific">Cucumis sativus</name>
    <name type="common">Cucumber</name>
    <dbReference type="NCBI Taxonomy" id="3659"/>
    <lineage>
        <taxon>Eukaryota</taxon>
        <taxon>Viridiplantae</taxon>
        <taxon>Streptophyta</taxon>
        <taxon>Embryophyta</taxon>
        <taxon>Tracheophyta</taxon>
        <taxon>Spermatophyta</taxon>
        <taxon>Magnoliopsida</taxon>
        <taxon>eudicotyledons</taxon>
        <taxon>Gunneridae</taxon>
        <taxon>Pentapetalae</taxon>
        <taxon>rosids</taxon>
        <taxon>fabids</taxon>
        <taxon>Cucurbitales</taxon>
        <taxon>Cucurbitaceae</taxon>
        <taxon>Benincaseae</taxon>
        <taxon>Cucumis</taxon>
    </lineage>
</organism>
<dbReference type="Proteomes" id="UP000029981">
    <property type="component" value="Chromosome 4"/>
</dbReference>
<reference evidence="12 13" key="3">
    <citation type="journal article" date="2010" name="BMC Genomics">
        <title>Transcriptome sequencing and comparative analysis of cucumber flowers with different sex types.</title>
        <authorList>
            <person name="Guo S."/>
            <person name="Zheng Y."/>
            <person name="Joung J.G."/>
            <person name="Liu S."/>
            <person name="Zhang Z."/>
            <person name="Crasta O.R."/>
            <person name="Sobral B.W."/>
            <person name="Xu Y."/>
            <person name="Huang S."/>
            <person name="Fei Z."/>
        </authorList>
    </citation>
    <scope>NUCLEOTIDE SEQUENCE [LARGE SCALE GENOMIC DNA]</scope>
    <source>
        <strain evidence="13">cv. 9930</strain>
    </source>
</reference>
<dbReference type="eggNOG" id="ENOG502QQG2">
    <property type="taxonomic scope" value="Eukaryota"/>
</dbReference>
<feature type="binding site" evidence="9">
    <location>
        <position position="218"/>
    </location>
    <ligand>
        <name>UDP-alpha-D-glucose</name>
        <dbReference type="ChEBI" id="CHEBI:58885"/>
    </ligand>
</feature>
<dbReference type="Gene3D" id="3.90.550.10">
    <property type="entry name" value="Spore Coat Polysaccharide Biosynthesis Protein SpsA, Chain A"/>
    <property type="match status" value="1"/>
</dbReference>
<comment type="subcellular location">
    <subcellularLocation>
        <location evidence="1">Endomembrane system</location>
        <topology evidence="1">Multi-pass membrane protein</topology>
    </subcellularLocation>
</comment>
<dbReference type="OrthoDB" id="1636607at2759"/>
<evidence type="ECO:0000256" key="9">
    <source>
        <dbReference type="PIRSR" id="PIRSR605150-2"/>
    </source>
</evidence>
<keyword evidence="6 11" id="KW-0472">Membrane</keyword>
<keyword evidence="2" id="KW-0328">Glycosyltransferase</keyword>
<evidence type="ECO:0000256" key="7">
    <source>
        <dbReference type="ARBA" id="ARBA00023316"/>
    </source>
</evidence>
<feature type="binding site" evidence="10">
    <location>
        <position position="441"/>
    </location>
    <ligand>
        <name>Mn(2+)</name>
        <dbReference type="ChEBI" id="CHEBI:29035"/>
    </ligand>
</feature>
<feature type="binding site" evidence="9">
    <location>
        <position position="217"/>
    </location>
    <ligand>
        <name>UDP-alpha-D-glucose</name>
        <dbReference type="ChEBI" id="CHEBI:58885"/>
    </ligand>
</feature>
<reference evidence="12 13" key="2">
    <citation type="journal article" date="2009" name="PLoS ONE">
        <title>An integrated genetic and cytogenetic map of the cucumber genome.</title>
        <authorList>
            <person name="Ren Y."/>
            <person name="Zhang Z."/>
            <person name="Liu J."/>
            <person name="Staub J.E."/>
            <person name="Han Y."/>
            <person name="Cheng Z."/>
            <person name="Li X."/>
            <person name="Lu J."/>
            <person name="Miao H."/>
            <person name="Kang H."/>
            <person name="Xie B."/>
            <person name="Gu X."/>
            <person name="Wang X."/>
            <person name="Du Y."/>
            <person name="Jin W."/>
            <person name="Huang S."/>
        </authorList>
    </citation>
    <scope>NUCLEOTIDE SEQUENCE [LARGE SCALE GENOMIC DNA]</scope>
    <source>
        <strain evidence="13">cv. 9930</strain>
    </source>
</reference>
<feature type="transmembrane region" description="Helical" evidence="11">
    <location>
        <begin position="950"/>
        <end position="970"/>
    </location>
</feature>
<name>A0A0A0KT82_CUCSA</name>
<keyword evidence="5 11" id="KW-1133">Transmembrane helix</keyword>
<evidence type="ECO:0000256" key="11">
    <source>
        <dbReference type="SAM" id="Phobius"/>
    </source>
</evidence>
<accession>A0A0A0KT82</accession>
<feature type="transmembrane region" description="Helical" evidence="11">
    <location>
        <begin position="789"/>
        <end position="812"/>
    </location>
</feature>
<evidence type="ECO:0000256" key="2">
    <source>
        <dbReference type="ARBA" id="ARBA00022676"/>
    </source>
</evidence>
<dbReference type="Pfam" id="PF03552">
    <property type="entry name" value="Cellulose_synt"/>
    <property type="match status" value="1"/>
</dbReference>
<feature type="transmembrane region" description="Helical" evidence="11">
    <location>
        <begin position="892"/>
        <end position="911"/>
    </location>
</feature>
<dbReference type="GO" id="GO:0071555">
    <property type="term" value="P:cell wall organization"/>
    <property type="evidence" value="ECO:0007669"/>
    <property type="project" value="UniProtKB-KW"/>
</dbReference>
<dbReference type="GO" id="GO:0016760">
    <property type="term" value="F:cellulose synthase (UDP-forming) activity"/>
    <property type="evidence" value="ECO:0007669"/>
    <property type="project" value="InterPro"/>
</dbReference>
<reference evidence="12 13" key="1">
    <citation type="journal article" date="2009" name="Nat. Genet.">
        <title>The genome of the cucumber, Cucumis sativus L.</title>
        <authorList>
            <person name="Huang S."/>
            <person name="Li R."/>
            <person name="Zhang Z."/>
            <person name="Li L."/>
            <person name="Gu X."/>
            <person name="Fan W."/>
            <person name="Lucas W.J."/>
            <person name="Wang X."/>
            <person name="Xie B."/>
            <person name="Ni P."/>
            <person name="Ren Y."/>
            <person name="Zhu H."/>
            <person name="Li J."/>
            <person name="Lin K."/>
            <person name="Jin W."/>
            <person name="Fei Z."/>
            <person name="Li G."/>
            <person name="Staub J."/>
            <person name="Kilian A."/>
            <person name="van der Vossen E.A."/>
            <person name="Wu Y."/>
            <person name="Guo J."/>
            <person name="He J."/>
            <person name="Jia Z."/>
            <person name="Ren Y."/>
            <person name="Tian G."/>
            <person name="Lu Y."/>
            <person name="Ruan J."/>
            <person name="Qian W."/>
            <person name="Wang M."/>
            <person name="Huang Q."/>
            <person name="Li B."/>
            <person name="Xuan Z."/>
            <person name="Cao J."/>
            <person name="Asan"/>
            <person name="Wu Z."/>
            <person name="Zhang J."/>
            <person name="Cai Q."/>
            <person name="Bai Y."/>
            <person name="Zhao B."/>
            <person name="Han Y."/>
            <person name="Li Y."/>
            <person name="Li X."/>
            <person name="Wang S."/>
            <person name="Shi Q."/>
            <person name="Liu S."/>
            <person name="Cho W.K."/>
            <person name="Kim J.Y."/>
            <person name="Xu Y."/>
            <person name="Heller-Uszynska K."/>
            <person name="Miao H."/>
            <person name="Cheng Z."/>
            <person name="Zhang S."/>
            <person name="Wu J."/>
            <person name="Yang Y."/>
            <person name="Kang H."/>
            <person name="Li M."/>
            <person name="Liang H."/>
            <person name="Ren X."/>
            <person name="Shi Z."/>
            <person name="Wen M."/>
            <person name="Jian M."/>
            <person name="Yang H."/>
            <person name="Zhang G."/>
            <person name="Yang Z."/>
            <person name="Chen R."/>
            <person name="Liu S."/>
            <person name="Li J."/>
            <person name="Ma L."/>
            <person name="Liu H."/>
            <person name="Zhou Y."/>
            <person name="Zhao J."/>
            <person name="Fang X."/>
            <person name="Li G."/>
            <person name="Fang L."/>
            <person name="Li Y."/>
            <person name="Liu D."/>
            <person name="Zheng H."/>
            <person name="Zhang Y."/>
            <person name="Qin N."/>
            <person name="Li Z."/>
            <person name="Yang G."/>
            <person name="Yang S."/>
            <person name="Bolund L."/>
            <person name="Kristiansen K."/>
            <person name="Zheng H."/>
            <person name="Li S."/>
            <person name="Zhang X."/>
            <person name="Yang H."/>
            <person name="Wang J."/>
            <person name="Sun R."/>
            <person name="Zhang B."/>
            <person name="Jiang S."/>
            <person name="Wang J."/>
            <person name="Du Y."/>
            <person name="Li S."/>
        </authorList>
    </citation>
    <scope>NUCLEOTIDE SEQUENCE [LARGE SCALE GENOMIC DNA]</scope>
    <source>
        <strain evidence="13">cv. 9930</strain>
    </source>
</reference>
<gene>
    <name evidence="12" type="ORF">Csa_4G002520</name>
</gene>
<dbReference type="GO" id="GO:0005886">
    <property type="term" value="C:plasma membrane"/>
    <property type="evidence" value="ECO:0000318"/>
    <property type="project" value="GO_Central"/>
</dbReference>
<proteinExistence type="predicted"/>
<feature type="transmembrane region" description="Helical" evidence="11">
    <location>
        <begin position="760"/>
        <end position="783"/>
    </location>
</feature>
<dbReference type="GO" id="GO:0030244">
    <property type="term" value="P:cellulose biosynthetic process"/>
    <property type="evidence" value="ECO:0007669"/>
    <property type="project" value="InterPro"/>
</dbReference>
<evidence type="ECO:0000256" key="6">
    <source>
        <dbReference type="ARBA" id="ARBA00023136"/>
    </source>
</evidence>
<keyword evidence="3" id="KW-0808">Transferase</keyword>
<dbReference type="PANTHER" id="PTHR13301">
    <property type="entry name" value="X-BOX TRANSCRIPTION FACTOR-RELATED"/>
    <property type="match status" value="1"/>
</dbReference>
<dbReference type="Gramene" id="KGN52835">
    <property type="protein sequence ID" value="KGN52835"/>
    <property type="gene ID" value="Csa_4G002520"/>
</dbReference>
<evidence type="ECO:0000256" key="4">
    <source>
        <dbReference type="ARBA" id="ARBA00022692"/>
    </source>
</evidence>
<evidence type="ECO:0000313" key="13">
    <source>
        <dbReference type="Proteomes" id="UP000029981"/>
    </source>
</evidence>
<evidence type="ECO:0000313" key="12">
    <source>
        <dbReference type="EMBL" id="KGN52835.1"/>
    </source>
</evidence>
<dbReference type="GO" id="GO:0009833">
    <property type="term" value="P:plant-type primary cell wall biogenesis"/>
    <property type="evidence" value="ECO:0000318"/>
    <property type="project" value="GO_Central"/>
</dbReference>
<reference evidence="12 13" key="4">
    <citation type="journal article" date="2011" name="BMC Genomics">
        <title>RNA-Seq improves annotation of protein-coding genes in the cucumber genome.</title>
        <authorList>
            <person name="Li Z."/>
            <person name="Zhang Z."/>
            <person name="Yan P."/>
            <person name="Huang S."/>
            <person name="Fei Z."/>
            <person name="Lin K."/>
        </authorList>
    </citation>
    <scope>NUCLEOTIDE SEQUENCE [LARGE SCALE GENOMIC DNA]</scope>
    <source>
        <strain evidence="13">cv. 9930</strain>
    </source>
</reference>
<dbReference type="STRING" id="3659.A0A0A0KT82"/>
<dbReference type="InterPro" id="IPR005150">
    <property type="entry name" value="Cellulose_synth"/>
</dbReference>
<feature type="binding site" evidence="10">
    <location>
        <position position="465"/>
    </location>
    <ligand>
        <name>Mn(2+)</name>
        <dbReference type="ChEBI" id="CHEBI:29035"/>
    </ligand>
</feature>